<dbReference type="EMBL" id="OU963911">
    <property type="protein sequence ID" value="CAH0400958.1"/>
    <property type="molecule type" value="Genomic_DNA"/>
</dbReference>
<evidence type="ECO:0000313" key="8">
    <source>
        <dbReference type="EMBL" id="CAH0400958.1"/>
    </source>
</evidence>
<accession>A0ABN8B480</accession>
<feature type="compositionally biased region" description="Low complexity" evidence="6">
    <location>
        <begin position="146"/>
        <end position="160"/>
    </location>
</feature>
<dbReference type="Proteomes" id="UP001153292">
    <property type="component" value="Chromosome 18"/>
</dbReference>
<reference evidence="8" key="1">
    <citation type="submission" date="2021-12" db="EMBL/GenBank/DDBJ databases">
        <authorList>
            <person name="King R."/>
        </authorList>
    </citation>
    <scope>NUCLEOTIDE SEQUENCE</scope>
</reference>
<dbReference type="PANTHER" id="PTHR35346:SF1">
    <property type="entry name" value="BEN DOMAIN-CONTAINING PROTEIN 6"/>
    <property type="match status" value="1"/>
</dbReference>
<name>A0ABN8B480_CHISP</name>
<protein>
    <recommendedName>
        <fullName evidence="7">BEN domain-containing protein</fullName>
    </recommendedName>
</protein>
<dbReference type="PANTHER" id="PTHR35346">
    <property type="entry name" value="BEN DOMAIN-CONTAINING PROTEIN 6"/>
    <property type="match status" value="1"/>
</dbReference>
<evidence type="ECO:0000256" key="2">
    <source>
        <dbReference type="ARBA" id="ARBA00022491"/>
    </source>
</evidence>
<dbReference type="PROSITE" id="PS51457">
    <property type="entry name" value="BEN"/>
    <property type="match status" value="1"/>
</dbReference>
<keyword evidence="9" id="KW-1185">Reference proteome</keyword>
<gene>
    <name evidence="8" type="ORF">CHILSU_LOCUS4169</name>
</gene>
<keyword evidence="4" id="KW-0804">Transcription</keyword>
<keyword evidence="2" id="KW-0678">Repressor</keyword>
<keyword evidence="3" id="KW-0805">Transcription regulation</keyword>
<evidence type="ECO:0000256" key="6">
    <source>
        <dbReference type="SAM" id="MobiDB-lite"/>
    </source>
</evidence>
<evidence type="ECO:0000313" key="9">
    <source>
        <dbReference type="Proteomes" id="UP001153292"/>
    </source>
</evidence>
<evidence type="ECO:0000259" key="7">
    <source>
        <dbReference type="PROSITE" id="PS51457"/>
    </source>
</evidence>
<dbReference type="InterPro" id="IPR018379">
    <property type="entry name" value="BEN_domain"/>
</dbReference>
<organism evidence="8 9">
    <name type="scientific">Chilo suppressalis</name>
    <name type="common">Asiatic rice borer moth</name>
    <dbReference type="NCBI Taxonomy" id="168631"/>
    <lineage>
        <taxon>Eukaryota</taxon>
        <taxon>Metazoa</taxon>
        <taxon>Ecdysozoa</taxon>
        <taxon>Arthropoda</taxon>
        <taxon>Hexapoda</taxon>
        <taxon>Insecta</taxon>
        <taxon>Pterygota</taxon>
        <taxon>Neoptera</taxon>
        <taxon>Endopterygota</taxon>
        <taxon>Lepidoptera</taxon>
        <taxon>Glossata</taxon>
        <taxon>Ditrysia</taxon>
        <taxon>Pyraloidea</taxon>
        <taxon>Crambidae</taxon>
        <taxon>Crambinae</taxon>
        <taxon>Chilo</taxon>
    </lineage>
</organism>
<proteinExistence type="predicted"/>
<evidence type="ECO:0000256" key="4">
    <source>
        <dbReference type="ARBA" id="ARBA00023163"/>
    </source>
</evidence>
<dbReference type="InterPro" id="IPR037496">
    <property type="entry name" value="BEND6-like"/>
</dbReference>
<evidence type="ECO:0000256" key="1">
    <source>
        <dbReference type="ARBA" id="ARBA00004123"/>
    </source>
</evidence>
<feature type="domain" description="BEN" evidence="7">
    <location>
        <begin position="180"/>
        <end position="261"/>
    </location>
</feature>
<dbReference type="Pfam" id="PF10523">
    <property type="entry name" value="BEN"/>
    <property type="match status" value="1"/>
</dbReference>
<dbReference type="SMART" id="SM01025">
    <property type="entry name" value="BEN"/>
    <property type="match status" value="1"/>
</dbReference>
<evidence type="ECO:0000256" key="5">
    <source>
        <dbReference type="ARBA" id="ARBA00023242"/>
    </source>
</evidence>
<feature type="region of interest" description="Disordered" evidence="6">
    <location>
        <begin position="132"/>
        <end position="167"/>
    </location>
</feature>
<dbReference type="Gene3D" id="1.10.10.2590">
    <property type="entry name" value="BEN domain"/>
    <property type="match status" value="1"/>
</dbReference>
<sequence>MEASMSPLDILSKVALEQLHITLQGGNEQQSSSDCPVKEQSVTVTIPRASSTPVVKRQKLSHKNGEGSSKTREIQVEHPHCLTEEIRKCVSSTLKGILAGCDEKKFESLIEEITSFMLSLYSKGYFDIIKPENNTQKTHNPAIPGTSKSSTSPSSFNTSKNSRKFVHKRSVKSNDLVPIGDGHATVPERLLKHMNWSSHTACTRKLLTAVFPREVLATHSLTGKASPAFPNKPAKEKLDPLLVHDIIQTVMDKCGVTESQV</sequence>
<keyword evidence="5" id="KW-0539">Nucleus</keyword>
<comment type="subcellular location">
    <subcellularLocation>
        <location evidence="1">Nucleus</location>
    </subcellularLocation>
</comment>
<evidence type="ECO:0000256" key="3">
    <source>
        <dbReference type="ARBA" id="ARBA00023015"/>
    </source>
</evidence>